<dbReference type="Proteomes" id="UP000035016">
    <property type="component" value="Chromosome Chromosome"/>
</dbReference>
<name>A0A0F7W1X9_STRLW</name>
<evidence type="ECO:0000313" key="2">
    <source>
        <dbReference type="EMBL" id="CQR65985.1"/>
    </source>
</evidence>
<dbReference type="AlphaFoldDB" id="A0A0F7W1X9"/>
<organism evidence="2 3">
    <name type="scientific">Streptomyces leeuwenhoekii</name>
    <dbReference type="NCBI Taxonomy" id="1437453"/>
    <lineage>
        <taxon>Bacteria</taxon>
        <taxon>Bacillati</taxon>
        <taxon>Actinomycetota</taxon>
        <taxon>Actinomycetes</taxon>
        <taxon>Kitasatosporales</taxon>
        <taxon>Streptomycetaceae</taxon>
        <taxon>Streptomyces</taxon>
    </lineage>
</organism>
<dbReference type="KEGG" id="sle:sle_65310"/>
<accession>A0A0F7W1X9</accession>
<gene>
    <name evidence="2" type="primary">sle_65310</name>
</gene>
<proteinExistence type="predicted"/>
<feature type="compositionally biased region" description="Basic and acidic residues" evidence="1">
    <location>
        <begin position="28"/>
        <end position="44"/>
    </location>
</feature>
<protein>
    <submittedName>
        <fullName evidence="2">Uncharacterized protein</fullName>
    </submittedName>
</protein>
<dbReference type="EMBL" id="LN831790">
    <property type="protein sequence ID" value="CQR65985.1"/>
    <property type="molecule type" value="Genomic_DNA"/>
</dbReference>
<feature type="region of interest" description="Disordered" evidence="1">
    <location>
        <begin position="22"/>
        <end position="50"/>
    </location>
</feature>
<sequence length="133" mass="14535">MHMAAQDELLVDHDPVLVGHPLVTAAHPDGRGDRQRRGGERGDGAADLPGVPRGLLTAADDLGVQTLHVRLRMRGELQHLVVEFLLEDVFLGRVLRGPGQYGGGHRPRFAGLRIDQEEFLLHSDGAQREAAFL</sequence>
<reference evidence="2 3" key="1">
    <citation type="submission" date="2015-02" db="EMBL/GenBank/DDBJ databases">
        <authorList>
            <person name="Gomez-Escribano P.J."/>
        </authorList>
    </citation>
    <scope>NUCLEOTIDE SEQUENCE [LARGE SCALE GENOMIC DNA]</scope>
    <source>
        <strain evidence="3">C34 (DSM 42122 / NRRL B-24963)</strain>
    </source>
</reference>
<evidence type="ECO:0000313" key="3">
    <source>
        <dbReference type="Proteomes" id="UP000035016"/>
    </source>
</evidence>
<evidence type="ECO:0000256" key="1">
    <source>
        <dbReference type="SAM" id="MobiDB-lite"/>
    </source>
</evidence>